<proteinExistence type="predicted"/>
<name>A0A0G2HQ61_9EURO</name>
<accession>A0A0G2HQ61</accession>
<dbReference type="Proteomes" id="UP000034164">
    <property type="component" value="Unassembled WGS sequence"/>
</dbReference>
<gene>
    <name evidence="3" type="ORF">EMCG_05158</name>
</gene>
<keyword evidence="1" id="KW-0175">Coiled coil</keyword>
<dbReference type="AlphaFoldDB" id="A0A0G2HQ61"/>
<feature type="coiled-coil region" evidence="1">
    <location>
        <begin position="77"/>
        <end position="111"/>
    </location>
</feature>
<protein>
    <submittedName>
        <fullName evidence="3">Uncharacterized protein</fullName>
    </submittedName>
</protein>
<feature type="compositionally biased region" description="Basic and acidic residues" evidence="2">
    <location>
        <begin position="144"/>
        <end position="153"/>
    </location>
</feature>
<evidence type="ECO:0000313" key="4">
    <source>
        <dbReference type="Proteomes" id="UP000034164"/>
    </source>
</evidence>
<organism evidence="3 4">
    <name type="scientific">[Emmonsia] crescens</name>
    <dbReference type="NCBI Taxonomy" id="73230"/>
    <lineage>
        <taxon>Eukaryota</taxon>
        <taxon>Fungi</taxon>
        <taxon>Dikarya</taxon>
        <taxon>Ascomycota</taxon>
        <taxon>Pezizomycotina</taxon>
        <taxon>Eurotiomycetes</taxon>
        <taxon>Eurotiomycetidae</taxon>
        <taxon>Onygenales</taxon>
        <taxon>Ajellomycetaceae</taxon>
        <taxon>Emergomyces</taxon>
    </lineage>
</organism>
<dbReference type="EMBL" id="LCZI01001579">
    <property type="protein sequence ID" value="KKZ60133.1"/>
    <property type="molecule type" value="Genomic_DNA"/>
</dbReference>
<reference evidence="4" key="1">
    <citation type="journal article" date="2015" name="PLoS Genet.">
        <title>The dynamic genome and transcriptome of the human fungal pathogen Blastomyces and close relative Emmonsia.</title>
        <authorList>
            <person name="Munoz J.F."/>
            <person name="Gauthier G.M."/>
            <person name="Desjardins C.A."/>
            <person name="Gallo J.E."/>
            <person name="Holder J."/>
            <person name="Sullivan T.D."/>
            <person name="Marty A.J."/>
            <person name="Carmen J.C."/>
            <person name="Chen Z."/>
            <person name="Ding L."/>
            <person name="Gujja S."/>
            <person name="Magrini V."/>
            <person name="Misas E."/>
            <person name="Mitreva M."/>
            <person name="Priest M."/>
            <person name="Saif S."/>
            <person name="Whiston E.A."/>
            <person name="Young S."/>
            <person name="Zeng Q."/>
            <person name="Goldman W.E."/>
            <person name="Mardis E.R."/>
            <person name="Taylor J.W."/>
            <person name="McEwen J.G."/>
            <person name="Clay O.K."/>
            <person name="Klein B.S."/>
            <person name="Cuomo C.A."/>
        </authorList>
    </citation>
    <scope>NUCLEOTIDE SEQUENCE [LARGE SCALE GENOMIC DNA]</scope>
    <source>
        <strain evidence="4">UAMH 3008</strain>
    </source>
</reference>
<evidence type="ECO:0000256" key="1">
    <source>
        <dbReference type="SAM" id="Coils"/>
    </source>
</evidence>
<evidence type="ECO:0000256" key="2">
    <source>
        <dbReference type="SAM" id="MobiDB-lite"/>
    </source>
</evidence>
<evidence type="ECO:0000313" key="3">
    <source>
        <dbReference type="EMBL" id="KKZ60133.1"/>
    </source>
</evidence>
<dbReference type="VEuPathDB" id="FungiDB:EMCG_05158"/>
<feature type="region of interest" description="Disordered" evidence="2">
    <location>
        <begin position="129"/>
        <end position="153"/>
    </location>
</feature>
<comment type="caution">
    <text evidence="3">The sequence shown here is derived from an EMBL/GenBank/DDBJ whole genome shotgun (WGS) entry which is preliminary data.</text>
</comment>
<sequence>MASAPPRRNRNQIEVDVQTDNFAELENFIATNLEKIRTETCQGIDRCIELLERIQLKEDAIQDIAQVSERAQDRGLLLLLEKEMEELDCLYQNTEQARDELEEINGKCNEQKLVMEGYLKKIQLRATTMAGSTNDNDPSPAKRARYDTRSNYA</sequence>